<evidence type="ECO:0000256" key="1">
    <source>
        <dbReference type="SAM" id="Phobius"/>
    </source>
</evidence>
<feature type="domain" description="M23ase beta-sheet core" evidence="2">
    <location>
        <begin position="200"/>
        <end position="294"/>
    </location>
</feature>
<dbReference type="RefSeq" id="WP_144306344.1">
    <property type="nucleotide sequence ID" value="NZ_CP039543.1"/>
</dbReference>
<dbReference type="PANTHER" id="PTHR21666:SF270">
    <property type="entry name" value="MUREIN HYDROLASE ACTIVATOR ENVC"/>
    <property type="match status" value="1"/>
</dbReference>
<sequence length="300" mass="33769">MLLRKYHIVVFKDNEGACRTLRLRGWIFFALFGLFAVLIAANVHFFRYFSTYHNLKTNLEASEKTISEQNNQLLTLASKIKTLQGDLTRIRDFDSKLRVMINLDDQIDTNTSVGGSKSQDFSDSYLPVYRQELLARKMHNFLHQLNTDVQLEEVRQQELMQAFKGNLELLAATPSIWPCEGWVTSPFGPRISPFTGRSDFHQGLDISNQVGTSVYAPAKGVVSFVGVEGGYGKTMVIKHGNGLVTRFAHLSAIDVKEGQTVERGQQVAEMGNTGRSTGPHLHYEVRLNGTPVNPMRYILN</sequence>
<evidence type="ECO:0000313" key="3">
    <source>
        <dbReference type="EMBL" id="QJT10385.1"/>
    </source>
</evidence>
<reference evidence="4 5" key="1">
    <citation type="submission" date="2018-06" db="EMBL/GenBank/DDBJ databases">
        <title>Complete genome of Desulfovibrio marinus P48SEP.</title>
        <authorList>
            <person name="Crispim J.S."/>
            <person name="Vidigal P.M.P."/>
            <person name="Silva L.C.F."/>
            <person name="Araujo L.C."/>
            <person name="Laguardia C.N."/>
            <person name="Dias R.S."/>
            <person name="Sousa M.P."/>
            <person name="Paula S.O."/>
            <person name="Silva C."/>
        </authorList>
    </citation>
    <scope>NUCLEOTIDE SEQUENCE [LARGE SCALE GENOMIC DNA]</scope>
    <source>
        <strain evidence="4 5">P48SEP</strain>
    </source>
</reference>
<dbReference type="InterPro" id="IPR011055">
    <property type="entry name" value="Dup_hybrid_motif"/>
</dbReference>
<dbReference type="OrthoDB" id="9815245at2"/>
<dbReference type="CDD" id="cd12797">
    <property type="entry name" value="M23_peptidase"/>
    <property type="match status" value="1"/>
</dbReference>
<dbReference type="Proteomes" id="UP000434052">
    <property type="component" value="Unassembled WGS sequence"/>
</dbReference>
<feature type="transmembrane region" description="Helical" evidence="1">
    <location>
        <begin position="26"/>
        <end position="46"/>
    </location>
</feature>
<dbReference type="EMBL" id="QMIF01000011">
    <property type="protein sequence ID" value="TVM32333.1"/>
    <property type="molecule type" value="Genomic_DNA"/>
</dbReference>
<keyword evidence="1" id="KW-1133">Transmembrane helix</keyword>
<keyword evidence="1" id="KW-0472">Membrane</keyword>
<organism evidence="4 5">
    <name type="scientific">Oceanidesulfovibrio marinus</name>
    <dbReference type="NCBI Taxonomy" id="370038"/>
    <lineage>
        <taxon>Bacteria</taxon>
        <taxon>Pseudomonadati</taxon>
        <taxon>Thermodesulfobacteriota</taxon>
        <taxon>Desulfovibrionia</taxon>
        <taxon>Desulfovibrionales</taxon>
        <taxon>Desulfovibrionaceae</taxon>
        <taxon>Oceanidesulfovibrio</taxon>
    </lineage>
</organism>
<evidence type="ECO:0000313" key="5">
    <source>
        <dbReference type="Proteomes" id="UP000434052"/>
    </source>
</evidence>
<dbReference type="AlphaFoldDB" id="A0A6P1ZEL9"/>
<dbReference type="InterPro" id="IPR016047">
    <property type="entry name" value="M23ase_b-sheet_dom"/>
</dbReference>
<evidence type="ECO:0000313" key="4">
    <source>
        <dbReference type="EMBL" id="TVM32333.1"/>
    </source>
</evidence>
<dbReference type="InterPro" id="IPR050570">
    <property type="entry name" value="Cell_wall_metabolism_enzyme"/>
</dbReference>
<gene>
    <name evidence="4" type="ORF">DQK91_15755</name>
    <name evidence="3" type="ORF">E8L03_16240</name>
</gene>
<keyword evidence="1" id="KW-0812">Transmembrane</keyword>
<keyword evidence="6" id="KW-1185">Reference proteome</keyword>
<dbReference type="Gene3D" id="2.70.70.10">
    <property type="entry name" value="Glucose Permease (Domain IIA)"/>
    <property type="match status" value="1"/>
</dbReference>
<accession>A0A6P1ZEL9</accession>
<dbReference type="Pfam" id="PF01551">
    <property type="entry name" value="Peptidase_M23"/>
    <property type="match status" value="1"/>
</dbReference>
<evidence type="ECO:0000259" key="2">
    <source>
        <dbReference type="Pfam" id="PF01551"/>
    </source>
</evidence>
<dbReference type="PANTHER" id="PTHR21666">
    <property type="entry name" value="PEPTIDASE-RELATED"/>
    <property type="match status" value="1"/>
</dbReference>
<name>A0A6P1ZEL9_9BACT</name>
<proteinExistence type="predicted"/>
<protein>
    <submittedName>
        <fullName evidence="3">M23 family metallopeptidase</fullName>
    </submittedName>
    <submittedName>
        <fullName evidence="4">Peptidase M24</fullName>
    </submittedName>
</protein>
<evidence type="ECO:0000313" key="6">
    <source>
        <dbReference type="Proteomes" id="UP000503251"/>
    </source>
</evidence>
<dbReference type="GO" id="GO:0004222">
    <property type="term" value="F:metalloendopeptidase activity"/>
    <property type="evidence" value="ECO:0007669"/>
    <property type="project" value="TreeGrafter"/>
</dbReference>
<reference evidence="3 6" key="2">
    <citation type="submission" date="2019-04" db="EMBL/GenBank/DDBJ databases">
        <title>Isolation and culture of sulfate reducing bacteria from the cold seep of the South China Sea.</title>
        <authorList>
            <person name="Sun C."/>
            <person name="Liu R."/>
        </authorList>
    </citation>
    <scope>NUCLEOTIDE SEQUENCE [LARGE SCALE GENOMIC DNA]</scope>
    <source>
        <strain evidence="3 6">CS1</strain>
    </source>
</reference>
<dbReference type="EMBL" id="CP039543">
    <property type="protein sequence ID" value="QJT10385.1"/>
    <property type="molecule type" value="Genomic_DNA"/>
</dbReference>
<dbReference type="Proteomes" id="UP000503251">
    <property type="component" value="Chromosome"/>
</dbReference>
<dbReference type="FunFam" id="2.70.70.10:FF:000006">
    <property type="entry name" value="M23 family peptidase"/>
    <property type="match status" value="1"/>
</dbReference>
<dbReference type="SUPFAM" id="SSF51261">
    <property type="entry name" value="Duplicated hybrid motif"/>
    <property type="match status" value="1"/>
</dbReference>